<dbReference type="AlphaFoldDB" id="A0A7S0CCM6"/>
<dbReference type="GO" id="GO:0045053">
    <property type="term" value="P:protein retention in Golgi apparatus"/>
    <property type="evidence" value="ECO:0007669"/>
    <property type="project" value="TreeGrafter"/>
</dbReference>
<dbReference type="PANTHER" id="PTHR16166:SF93">
    <property type="entry name" value="INTERMEMBRANE LIPID TRANSFER PROTEIN VPS13"/>
    <property type="match status" value="1"/>
</dbReference>
<reference evidence="3" key="1">
    <citation type="submission" date="2021-01" db="EMBL/GenBank/DDBJ databases">
        <authorList>
            <person name="Corre E."/>
            <person name="Pelletier E."/>
            <person name="Niang G."/>
            <person name="Scheremetjew M."/>
            <person name="Finn R."/>
            <person name="Kale V."/>
            <person name="Holt S."/>
            <person name="Cochrane G."/>
            <person name="Meng A."/>
            <person name="Brown T."/>
            <person name="Cohen L."/>
        </authorList>
    </citation>
    <scope>NUCLEOTIDE SEQUENCE</scope>
    <source>
        <strain evidence="3">CCAP1064/1</strain>
    </source>
</reference>
<sequence>MVVDSTIMAQSSTSLRSSPKKKVNQNDDLIKNAAMNAAMKTVSLVSNRALPNEQEAQYQAFFAYGVFDQKLEAKALSSVMEKYQRRVKPNEDKKDDLVYSFRAFFQGFTLSFVDAEPSEIAVVSLKNVDISAKWNKIRSQTATIRASIGFLQVDNHCPSAPFPVAVRPNEKMDENEYDGDELKKSNENSQVPFLLVALTFAPEHSSGITCFEQVKISPKDVSIAVDLAFIVRVQRYLLGIQEHFDSCSTSETSYGYGGLVAYSESRQVWPAPNLVKIFEDVEYSAAIGVGVGCQKNYFESLIFLPCKVNLSVAPARALTSVQSLLEGTDAAAIHAAVRKGDLLVKGASNPGLLGVKIGSKNRTALSVIRGVFKSIVVDALLRCESAVLVFPGIAFNNHNSNTQQLTTHLAAHYLAAFRGNLPALFGSLSAFGNPVGLIRGLGDGVSDFVSEPIKGLKKSVAELDPIFALDGVARGTGSLARHTVGSIAGSASLLTETLSKNMAVLTLDRKYAQRRDRKSLDREGGNFVEGVGSGGVKFFKGVMDGVTGVYRAPMRGAEKRGVEGFAKGVGKGLLGLLVKPVIGLTDAATDVMIGVKGSVECGGGGLKLRGTRRVQQIRPRRALYGRERALRSYNIADASASLLMMKTRLAGERFWSQHDLGNRVVLLSVRRLVVLDWSCNEIQTVKFKYVKSFEARKIPIPDGGSQWAAVIYLRVSRRDGGQVAVISCQYKEIAVELCTQLKRGIAASAAYSQSHS</sequence>
<feature type="region of interest" description="Disordered" evidence="2">
    <location>
        <begin position="1"/>
        <end position="23"/>
    </location>
</feature>
<evidence type="ECO:0000313" key="3">
    <source>
        <dbReference type="EMBL" id="CAD8418011.1"/>
    </source>
</evidence>
<proteinExistence type="inferred from homology"/>
<accession>A0A7S0CCM6</accession>
<gene>
    <name evidence="3" type="ORF">PINE0816_LOCUS14146</name>
</gene>
<organism evidence="3">
    <name type="scientific">Proboscia inermis</name>
    <dbReference type="NCBI Taxonomy" id="420281"/>
    <lineage>
        <taxon>Eukaryota</taxon>
        <taxon>Sar</taxon>
        <taxon>Stramenopiles</taxon>
        <taxon>Ochrophyta</taxon>
        <taxon>Bacillariophyta</taxon>
        <taxon>Coscinodiscophyceae</taxon>
        <taxon>Rhizosoleniophycidae</taxon>
        <taxon>Rhizosoleniales</taxon>
        <taxon>Rhizosoleniaceae</taxon>
        <taxon>Proboscia</taxon>
    </lineage>
</organism>
<comment type="similarity">
    <text evidence="1">Belongs to the VPS13 family.</text>
</comment>
<dbReference type="GO" id="GO:0006623">
    <property type="term" value="P:protein targeting to vacuole"/>
    <property type="evidence" value="ECO:0007669"/>
    <property type="project" value="TreeGrafter"/>
</dbReference>
<dbReference type="PANTHER" id="PTHR16166">
    <property type="entry name" value="VACUOLAR PROTEIN SORTING-ASSOCIATED PROTEIN VPS13"/>
    <property type="match status" value="1"/>
</dbReference>
<feature type="compositionally biased region" description="Polar residues" evidence="2">
    <location>
        <begin position="7"/>
        <end position="17"/>
    </location>
</feature>
<protein>
    <recommendedName>
        <fullName evidence="4">Vacuolar protein sorting-associated protein 13 DH-like domain-containing protein</fullName>
    </recommendedName>
</protein>
<dbReference type="InterPro" id="IPR026847">
    <property type="entry name" value="VPS13"/>
</dbReference>
<evidence type="ECO:0000256" key="2">
    <source>
        <dbReference type="SAM" id="MobiDB-lite"/>
    </source>
</evidence>
<name>A0A7S0CCM6_9STRA</name>
<dbReference type="EMBL" id="HBEL01030351">
    <property type="protein sequence ID" value="CAD8418011.1"/>
    <property type="molecule type" value="Transcribed_RNA"/>
</dbReference>
<evidence type="ECO:0008006" key="4">
    <source>
        <dbReference type="Google" id="ProtNLM"/>
    </source>
</evidence>
<evidence type="ECO:0000256" key="1">
    <source>
        <dbReference type="ARBA" id="ARBA00006545"/>
    </source>
</evidence>